<dbReference type="GO" id="GO:0015891">
    <property type="term" value="P:siderophore transport"/>
    <property type="evidence" value="ECO:0007669"/>
    <property type="project" value="InterPro"/>
</dbReference>
<organism evidence="14 15">
    <name type="scientific">Pseudorhodoplanes sinuspersici</name>
    <dbReference type="NCBI Taxonomy" id="1235591"/>
    <lineage>
        <taxon>Bacteria</taxon>
        <taxon>Pseudomonadati</taxon>
        <taxon>Pseudomonadota</taxon>
        <taxon>Alphaproteobacteria</taxon>
        <taxon>Hyphomicrobiales</taxon>
        <taxon>Pseudorhodoplanes</taxon>
    </lineage>
</organism>
<evidence type="ECO:0000256" key="3">
    <source>
        <dbReference type="ARBA" id="ARBA00022448"/>
    </source>
</evidence>
<dbReference type="InterPro" id="IPR036942">
    <property type="entry name" value="Beta-barrel_TonB_sf"/>
</dbReference>
<dbReference type="PANTHER" id="PTHR32552">
    <property type="entry name" value="FERRICHROME IRON RECEPTOR-RELATED"/>
    <property type="match status" value="1"/>
</dbReference>
<evidence type="ECO:0000256" key="8">
    <source>
        <dbReference type="ARBA" id="ARBA00023170"/>
    </source>
</evidence>
<dbReference type="PROSITE" id="PS52016">
    <property type="entry name" value="TONB_DEPENDENT_REC_3"/>
    <property type="match status" value="1"/>
</dbReference>
<reference evidence="14 15" key="1">
    <citation type="submission" date="2017-05" db="EMBL/GenBank/DDBJ databases">
        <title>Full genome sequence of Pseudorhodoplanes sinuspersici.</title>
        <authorList>
            <person name="Dastgheib S.M.M."/>
            <person name="Shavandi M."/>
            <person name="Tirandaz H."/>
        </authorList>
    </citation>
    <scope>NUCLEOTIDE SEQUENCE [LARGE SCALE GENOMIC DNA]</scope>
    <source>
        <strain evidence="14 15">RIPI110</strain>
    </source>
</reference>
<keyword evidence="8" id="KW-0675">Receptor</keyword>
<evidence type="ECO:0000256" key="10">
    <source>
        <dbReference type="PROSITE-ProRule" id="PRU01360"/>
    </source>
</evidence>
<keyword evidence="3 10" id="KW-0813">Transport</keyword>
<evidence type="ECO:0000256" key="7">
    <source>
        <dbReference type="ARBA" id="ARBA00023136"/>
    </source>
</evidence>
<dbReference type="KEGG" id="psin:CAK95_05210"/>
<accession>A0A1W6ZZF8</accession>
<dbReference type="PANTHER" id="PTHR32552:SF82">
    <property type="entry name" value="FCUA PROTEIN"/>
    <property type="match status" value="1"/>
</dbReference>
<keyword evidence="15" id="KW-1185">Reference proteome</keyword>
<dbReference type="NCBIfam" id="TIGR01783">
    <property type="entry name" value="TonB-siderophor"/>
    <property type="match status" value="1"/>
</dbReference>
<keyword evidence="5 10" id="KW-0812">Transmembrane</keyword>
<dbReference type="Proteomes" id="UP000194137">
    <property type="component" value="Chromosome"/>
</dbReference>
<dbReference type="STRING" id="1235591.CAK95_05210"/>
<dbReference type="SUPFAM" id="SSF56935">
    <property type="entry name" value="Porins"/>
    <property type="match status" value="1"/>
</dbReference>
<comment type="subcellular location">
    <subcellularLocation>
        <location evidence="1 10">Cell outer membrane</location>
        <topology evidence="1 10">Multi-pass membrane protein</topology>
    </subcellularLocation>
</comment>
<gene>
    <name evidence="14" type="ORF">CAK95_05210</name>
</gene>
<dbReference type="GO" id="GO:0038023">
    <property type="term" value="F:signaling receptor activity"/>
    <property type="evidence" value="ECO:0007669"/>
    <property type="project" value="InterPro"/>
</dbReference>
<evidence type="ECO:0008006" key="16">
    <source>
        <dbReference type="Google" id="ProtNLM"/>
    </source>
</evidence>
<evidence type="ECO:0000256" key="11">
    <source>
        <dbReference type="RuleBase" id="RU003357"/>
    </source>
</evidence>
<keyword evidence="7 10" id="KW-0472">Membrane</keyword>
<evidence type="ECO:0000256" key="6">
    <source>
        <dbReference type="ARBA" id="ARBA00023077"/>
    </source>
</evidence>
<dbReference type="Gene3D" id="2.170.130.10">
    <property type="entry name" value="TonB-dependent receptor, plug domain"/>
    <property type="match status" value="1"/>
</dbReference>
<dbReference type="EMBL" id="CP021112">
    <property type="protein sequence ID" value="ARQ02759.1"/>
    <property type="molecule type" value="Genomic_DNA"/>
</dbReference>
<feature type="domain" description="TonB-dependent receptor plug" evidence="13">
    <location>
        <begin position="28"/>
        <end position="121"/>
    </location>
</feature>
<protein>
    <recommendedName>
        <fullName evidence="16">TonB-dependent siderophore receptor</fullName>
    </recommendedName>
</protein>
<evidence type="ECO:0000256" key="9">
    <source>
        <dbReference type="ARBA" id="ARBA00023237"/>
    </source>
</evidence>
<comment type="similarity">
    <text evidence="2 10 11">Belongs to the TonB-dependent receptor family.</text>
</comment>
<dbReference type="InterPro" id="IPR039426">
    <property type="entry name" value="TonB-dep_rcpt-like"/>
</dbReference>
<keyword evidence="4 10" id="KW-1134">Transmembrane beta strand</keyword>
<evidence type="ECO:0000256" key="1">
    <source>
        <dbReference type="ARBA" id="ARBA00004571"/>
    </source>
</evidence>
<evidence type="ECO:0000256" key="5">
    <source>
        <dbReference type="ARBA" id="ARBA00022692"/>
    </source>
</evidence>
<keyword evidence="9 10" id="KW-0998">Cell outer membrane</keyword>
<dbReference type="InterPro" id="IPR010105">
    <property type="entry name" value="TonB_sidphr_rcpt"/>
</dbReference>
<name>A0A1W6ZZF8_9HYPH</name>
<evidence type="ECO:0000259" key="12">
    <source>
        <dbReference type="Pfam" id="PF00593"/>
    </source>
</evidence>
<dbReference type="Gene3D" id="2.40.170.20">
    <property type="entry name" value="TonB-dependent receptor, beta-barrel domain"/>
    <property type="match status" value="1"/>
</dbReference>
<evidence type="ECO:0000256" key="2">
    <source>
        <dbReference type="ARBA" id="ARBA00009810"/>
    </source>
</evidence>
<dbReference type="Pfam" id="PF07715">
    <property type="entry name" value="Plug"/>
    <property type="match status" value="1"/>
</dbReference>
<dbReference type="GO" id="GO:0015344">
    <property type="term" value="F:siderophore uptake transmembrane transporter activity"/>
    <property type="evidence" value="ECO:0007669"/>
    <property type="project" value="TreeGrafter"/>
</dbReference>
<keyword evidence="6 11" id="KW-0798">TonB box</keyword>
<dbReference type="InterPro" id="IPR037066">
    <property type="entry name" value="Plug_dom_sf"/>
</dbReference>
<dbReference type="CDD" id="cd01347">
    <property type="entry name" value="ligand_gated_channel"/>
    <property type="match status" value="1"/>
</dbReference>
<dbReference type="GO" id="GO:0009279">
    <property type="term" value="C:cell outer membrane"/>
    <property type="evidence" value="ECO:0007669"/>
    <property type="project" value="UniProtKB-SubCell"/>
</dbReference>
<evidence type="ECO:0000256" key="4">
    <source>
        <dbReference type="ARBA" id="ARBA00022452"/>
    </source>
</evidence>
<feature type="domain" description="TonB-dependent receptor-like beta-barrel" evidence="12">
    <location>
        <begin position="210"/>
        <end position="638"/>
    </location>
</feature>
<dbReference type="Pfam" id="PF00593">
    <property type="entry name" value="TonB_dep_Rec_b-barrel"/>
    <property type="match status" value="1"/>
</dbReference>
<proteinExistence type="inferred from homology"/>
<dbReference type="AlphaFoldDB" id="A0A1W6ZZF8"/>
<dbReference type="OrthoDB" id="9760333at2"/>
<evidence type="ECO:0000259" key="13">
    <source>
        <dbReference type="Pfam" id="PF07715"/>
    </source>
</evidence>
<evidence type="ECO:0000313" key="14">
    <source>
        <dbReference type="EMBL" id="ARQ02759.1"/>
    </source>
</evidence>
<sequence length="670" mass="71697">MLGNLPPPYAGGQVASGGQVGLLGNLNVMDTPFNQTSYTAQTIEDQQARTIVDVVANDPSVRTSWPSSGYSAPLMIRGFQASNQDVAFAGLYGVAPAFTVDVGMAERVEILKGPSALLNGMQPNNSIGGSVNIVPKRATDAPITRFTPTYVSNGQFGGHVDIGRRFGASNEFGVRFNGSYQDGKTGVDYQSRAFGSAVLGLDYSGERLRLSADLGYQQQNFNAPSLISYLNPGVPVPKAPDASSNWFFPWSWSDIKDQFFATRAEFDLTPQWTLFAAAGGKITDWERLTYFPTITNAAGDLTATPGHLKYRYNTDTQELGIRGQVDTGPVHHQLTVGVNRYYQKTAGASVSAGGPIDSNLYHPASVAAPEISGLSPPKISDSLLTSLAVGDVMSILDKRVQLIVGVRKQNIEADNFSAATGAITARYDQSAITPAVGFVVKPFSNVSIYGNYIEGLQPGAIVVEPYANAGQVLPPYVSKQHEAGIKIDWGEITTTFSAFQITQPSASAPSPTGVLSADGEQRNRGLEFNVFGKVSDDVRLLGGFSVIQATLINTANGAFDGNEAPGVPKLQINLGSEWDTPFVPGLTLTGRVIYTGEQMVDSANTQSIPSWTRLDLGARYKFVVNGKPIIIRANVENVFNRSYWSSAAYASGWLAPGAPRTFLLSTTFTF</sequence>
<dbReference type="InterPro" id="IPR012910">
    <property type="entry name" value="Plug_dom"/>
</dbReference>
<evidence type="ECO:0000313" key="15">
    <source>
        <dbReference type="Proteomes" id="UP000194137"/>
    </source>
</evidence>
<dbReference type="InterPro" id="IPR000531">
    <property type="entry name" value="Beta-barrel_TonB"/>
</dbReference>